<evidence type="ECO:0000313" key="7">
    <source>
        <dbReference type="Proteomes" id="UP001295444"/>
    </source>
</evidence>
<protein>
    <recommendedName>
        <fullName evidence="5">Scaffolding anchor of CK1 domain-containing protein</fullName>
    </recommendedName>
</protein>
<dbReference type="FunFam" id="3.30.870.10:FF:000004">
    <property type="entry name" value="protein FAM83H isoform X2"/>
    <property type="match status" value="1"/>
</dbReference>
<accession>A0AAD1W4A1</accession>
<dbReference type="GO" id="GO:1990254">
    <property type="term" value="F:keratin filament binding"/>
    <property type="evidence" value="ECO:0007669"/>
    <property type="project" value="TreeGrafter"/>
</dbReference>
<feature type="region of interest" description="Disordered" evidence="4">
    <location>
        <begin position="324"/>
        <end position="387"/>
    </location>
</feature>
<feature type="compositionally biased region" description="Polar residues" evidence="4">
    <location>
        <begin position="717"/>
        <end position="728"/>
    </location>
</feature>
<dbReference type="GO" id="GO:0044380">
    <property type="term" value="P:protein localization to cytoskeleton"/>
    <property type="evidence" value="ECO:0007669"/>
    <property type="project" value="TreeGrafter"/>
</dbReference>
<dbReference type="PANTHER" id="PTHR16181">
    <property type="entry name" value="PROTEIN FAM83A-RELATED"/>
    <property type="match status" value="1"/>
</dbReference>
<comment type="similarity">
    <text evidence="2">Belongs to the FAM83 family.</text>
</comment>
<evidence type="ECO:0000256" key="2">
    <source>
        <dbReference type="ARBA" id="ARBA00006937"/>
    </source>
</evidence>
<gene>
    <name evidence="6" type="ORF">PECUL_23A049737</name>
</gene>
<feature type="region of interest" description="Disordered" evidence="4">
    <location>
        <begin position="850"/>
        <end position="929"/>
    </location>
</feature>
<name>A0AAD1W4A1_PELCU</name>
<reference evidence="6" key="1">
    <citation type="submission" date="2022-03" db="EMBL/GenBank/DDBJ databases">
        <authorList>
            <person name="Alioto T."/>
            <person name="Alioto T."/>
            <person name="Gomez Garrido J."/>
        </authorList>
    </citation>
    <scope>NUCLEOTIDE SEQUENCE</scope>
</reference>
<evidence type="ECO:0000313" key="6">
    <source>
        <dbReference type="EMBL" id="CAH2286193.1"/>
    </source>
</evidence>
<dbReference type="GO" id="GO:0005737">
    <property type="term" value="C:cytoplasm"/>
    <property type="evidence" value="ECO:0007669"/>
    <property type="project" value="UniProtKB-SubCell"/>
</dbReference>
<evidence type="ECO:0000259" key="5">
    <source>
        <dbReference type="Pfam" id="PF07894"/>
    </source>
</evidence>
<feature type="region of interest" description="Disordered" evidence="4">
    <location>
        <begin position="761"/>
        <end position="830"/>
    </location>
</feature>
<dbReference type="InterPro" id="IPR012461">
    <property type="entry name" value="SACK1"/>
</dbReference>
<feature type="compositionally biased region" description="Basic and acidic residues" evidence="4">
    <location>
        <begin position="916"/>
        <end position="929"/>
    </location>
</feature>
<dbReference type="InterPro" id="IPR050944">
    <property type="entry name" value="FAM83"/>
</dbReference>
<dbReference type="SUPFAM" id="SSF56024">
    <property type="entry name" value="Phospholipase D/nuclease"/>
    <property type="match status" value="1"/>
</dbReference>
<feature type="region of interest" description="Disordered" evidence="4">
    <location>
        <begin position="669"/>
        <end position="730"/>
    </location>
</feature>
<feature type="compositionally biased region" description="Low complexity" evidence="4">
    <location>
        <begin position="867"/>
        <end position="882"/>
    </location>
</feature>
<feature type="domain" description="Scaffolding anchor of CK1" evidence="5">
    <location>
        <begin position="1"/>
        <end position="141"/>
    </location>
</feature>
<dbReference type="Pfam" id="PF07894">
    <property type="entry name" value="SACK1"/>
    <property type="match status" value="1"/>
</dbReference>
<dbReference type="GO" id="GO:0007165">
    <property type="term" value="P:signal transduction"/>
    <property type="evidence" value="ECO:0007669"/>
    <property type="project" value="TreeGrafter"/>
</dbReference>
<comment type="subcellular location">
    <subcellularLocation>
        <location evidence="1">Cytoplasm</location>
    </subcellularLocation>
</comment>
<evidence type="ECO:0000256" key="1">
    <source>
        <dbReference type="ARBA" id="ARBA00004496"/>
    </source>
</evidence>
<feature type="compositionally biased region" description="Low complexity" evidence="4">
    <location>
        <begin position="901"/>
        <end position="912"/>
    </location>
</feature>
<feature type="compositionally biased region" description="Basic and acidic residues" evidence="4">
    <location>
        <begin position="594"/>
        <end position="605"/>
    </location>
</feature>
<dbReference type="GO" id="GO:0019901">
    <property type="term" value="F:protein kinase binding"/>
    <property type="evidence" value="ECO:0007669"/>
    <property type="project" value="TreeGrafter"/>
</dbReference>
<feature type="compositionally biased region" description="Basic and acidic residues" evidence="4">
    <location>
        <begin position="689"/>
        <end position="699"/>
    </location>
</feature>
<evidence type="ECO:0000256" key="4">
    <source>
        <dbReference type="SAM" id="MobiDB-lite"/>
    </source>
</evidence>
<organism evidence="6 7">
    <name type="scientific">Pelobates cultripes</name>
    <name type="common">Western spadefoot toad</name>
    <dbReference type="NCBI Taxonomy" id="61616"/>
    <lineage>
        <taxon>Eukaryota</taxon>
        <taxon>Metazoa</taxon>
        <taxon>Chordata</taxon>
        <taxon>Craniata</taxon>
        <taxon>Vertebrata</taxon>
        <taxon>Euteleostomi</taxon>
        <taxon>Amphibia</taxon>
        <taxon>Batrachia</taxon>
        <taxon>Anura</taxon>
        <taxon>Pelobatoidea</taxon>
        <taxon>Pelobatidae</taxon>
        <taxon>Pelobates</taxon>
    </lineage>
</organism>
<dbReference type="EMBL" id="OW240915">
    <property type="protein sequence ID" value="CAH2286193.1"/>
    <property type="molecule type" value="Genomic_DNA"/>
</dbReference>
<dbReference type="Gene3D" id="3.30.870.10">
    <property type="entry name" value="Endonuclease Chain A"/>
    <property type="match status" value="1"/>
</dbReference>
<sequence>MIRSAQQVIAIVMDIFTDVDILSELLDAASRRVPVYIILDEMNSQHFLDMASKCRVNLNYVEFLRVRTVSGQTYFCRTGTTFKGNLLEKFLLVDCTVVLSGTYSFMWSFEKIHRSMAHIFQGELVSSFDEEFRILFAQSDPLIPPENALAKMEKPYMGMVPFAGPRPMYDRKLHFMYPRDDSSQNSFPNFGVDPDRHFLQPFRREEMMRHNMENSGMRMYGKNQMEMEKTQMSFMHKQMEIDAFKRHSFAEGTFENYSASKQYTRQMFMNNNDEYRFQSSQFQKSQFMQVERPFSPARTQGLFEKIRGNRQGMQDMEETDSRYSQKALPGESNFALEGPYTRLGYNPSSSSREVRHGSDQVMNSMDGKFGQRSQVRQKYVCQMSPTQKQSIEQRHFFQDQDADKKPQENKQGMRSWRISSYLSGIQPDQDEEGLPMAIDSDANDDALVPIERPVPQNESVLKFTIDPIPPFKPSAIFNNPAMEVDNIKDASVAEKEDSFLSRHDSFRSRTNPLIQRSSRLRSSLIFSSSKLEQHSSTTETSQILQKEHRASEVIQENEITKTSSKVAELLERYKSVNKDTESTTVTQTKAASRVIHEETEEGQKKSTETVAYKALESKLLEKDSISSTILESQYRSSVTSHFQDLFNKDRQVSSVTKIEQKAASFKTIESSKPFPDKKESVPSITEIAETPKPDADKQKPTSRPNSGLSFGNALEMMSQNPTSISSVNKSEEEIAKLEQNPIEFIRRGSMKLKQFLQSKADKKLEEDSSSDAVKMEKQNIALRRHSKAEITEPMMMENEEKTTKQVSVSPPKPAPAPAPQSRLSSSTSNVIFSSNLRDDTKVILEQISANSQKNRAEMAKQTQQALSSNTSETNSTSSNSSESKVEEVANADSSAINRTGSFLSRSRFSRPSATSPEDRDNLLRRMESIRKEKRVYSRFEVFCKKEEQQSPTEENDDSDSKDKKGGKLVPRLFGSLMNKK</sequence>
<proteinExistence type="inferred from homology"/>
<dbReference type="AlphaFoldDB" id="A0AAD1W4A1"/>
<dbReference type="Proteomes" id="UP001295444">
    <property type="component" value="Chromosome 04"/>
</dbReference>
<keyword evidence="7" id="KW-1185">Reference proteome</keyword>
<evidence type="ECO:0000256" key="3">
    <source>
        <dbReference type="ARBA" id="ARBA00022490"/>
    </source>
</evidence>
<feature type="compositionally biased region" description="Low complexity" evidence="4">
    <location>
        <begin position="819"/>
        <end position="830"/>
    </location>
</feature>
<keyword evidence="3" id="KW-0963">Cytoplasm</keyword>
<feature type="region of interest" description="Disordered" evidence="4">
    <location>
        <begin position="943"/>
        <end position="980"/>
    </location>
</feature>
<feature type="compositionally biased region" description="Polar residues" evidence="4">
    <location>
        <begin position="891"/>
        <end position="900"/>
    </location>
</feature>
<dbReference type="GO" id="GO:0030335">
    <property type="term" value="P:positive regulation of cell migration"/>
    <property type="evidence" value="ECO:0007669"/>
    <property type="project" value="TreeGrafter"/>
</dbReference>
<dbReference type="GO" id="GO:0045104">
    <property type="term" value="P:intermediate filament cytoskeleton organization"/>
    <property type="evidence" value="ECO:0007669"/>
    <property type="project" value="TreeGrafter"/>
</dbReference>
<dbReference type="PANTHER" id="PTHR16181:SF29">
    <property type="entry name" value="PROTEIN FAM83A-RELATED"/>
    <property type="match status" value="1"/>
</dbReference>
<feature type="region of interest" description="Disordered" evidence="4">
    <location>
        <begin position="584"/>
        <end position="605"/>
    </location>
</feature>
<dbReference type="GO" id="GO:0045095">
    <property type="term" value="C:keratin filament"/>
    <property type="evidence" value="ECO:0007669"/>
    <property type="project" value="TreeGrafter"/>
</dbReference>